<dbReference type="PANTHER" id="PTHR33932">
    <property type="entry name" value="NA(+)/H(+) ANTIPORTER SUBUNIT B"/>
    <property type="match status" value="1"/>
</dbReference>
<keyword evidence="6" id="KW-0472">Membrane</keyword>
<evidence type="ECO:0000259" key="8">
    <source>
        <dbReference type="Pfam" id="PF13244"/>
    </source>
</evidence>
<evidence type="ECO:0000256" key="4">
    <source>
        <dbReference type="ARBA" id="ARBA00022692"/>
    </source>
</evidence>
<reference evidence="9" key="1">
    <citation type="journal article" date="2021" name="Proc. Natl. Acad. Sci. U.S.A.">
        <title>Global biogeography of chemosynthetic symbionts reveals both localized and globally distributed symbiont groups. .</title>
        <authorList>
            <person name="Osvatic J.T."/>
            <person name="Wilkins L.G.E."/>
            <person name="Leibrecht L."/>
            <person name="Leray M."/>
            <person name="Zauner S."/>
            <person name="Polzin J."/>
            <person name="Camacho Y."/>
            <person name="Gros O."/>
            <person name="van Gils J.A."/>
            <person name="Eisen J.A."/>
            <person name="Petersen J.M."/>
            <person name="Yuen B."/>
        </authorList>
    </citation>
    <scope>NUCLEOTIDE SEQUENCE</scope>
    <source>
        <strain evidence="9">MAGclacostrist055</strain>
    </source>
</reference>
<accession>A0A9E4MUD3</accession>
<keyword evidence="4" id="KW-0812">Transmembrane</keyword>
<gene>
    <name evidence="9" type="ORF">JAY77_17325</name>
</gene>
<sequence>MINPSLIMLPDLLLAVMLIGMAWAALSSNDLRRSVVLFIAFGLLLAIVWARLHAPDLALAEAAIGAGLSGALLLIALRDETDSNLTALKVSQVTRWLVDLFSLIMTVLIGWVLWLTIYVEPVERLAPLANAMLEHSGVSNPVTAVLLNYRGYDTLLELVVVLAAVLGVMVVGRERRGYRQAGPVFCGLVHWLVPLLIVTAGYLLWIGAHAPGGAFQAGATLAAAGIVLRLAGNDAAGLPEGMWLRWLLVAGIGLFLTVGLGVTLNDGQFLQYPKAWSGTLILLIESAATASIAAALVLAYRGGRPDGWLSVADKDNDREVSS</sequence>
<evidence type="ECO:0000256" key="2">
    <source>
        <dbReference type="ARBA" id="ARBA00009425"/>
    </source>
</evidence>
<evidence type="ECO:0000256" key="1">
    <source>
        <dbReference type="ARBA" id="ARBA00004651"/>
    </source>
</evidence>
<keyword evidence="5" id="KW-1133">Transmembrane helix</keyword>
<dbReference type="Pfam" id="PF04039">
    <property type="entry name" value="MnhB"/>
    <property type="match status" value="1"/>
</dbReference>
<dbReference type="Pfam" id="PF13244">
    <property type="entry name" value="MbhD"/>
    <property type="match status" value="1"/>
</dbReference>
<evidence type="ECO:0000313" key="9">
    <source>
        <dbReference type="EMBL" id="MCG7979892.1"/>
    </source>
</evidence>
<organism evidence="9 10">
    <name type="scientific">Candidatus Thiodiazotropha taylori</name>
    <dbReference type="NCBI Taxonomy" id="2792791"/>
    <lineage>
        <taxon>Bacteria</taxon>
        <taxon>Pseudomonadati</taxon>
        <taxon>Pseudomonadota</taxon>
        <taxon>Gammaproteobacteria</taxon>
        <taxon>Chromatiales</taxon>
        <taxon>Sedimenticolaceae</taxon>
        <taxon>Candidatus Thiodiazotropha</taxon>
    </lineage>
</organism>
<comment type="caution">
    <text evidence="9">The sequence shown here is derived from an EMBL/GenBank/DDBJ whole genome shotgun (WGS) entry which is preliminary data.</text>
</comment>
<feature type="domain" description="MrpA C-terminal/MbhD" evidence="8">
    <location>
        <begin position="16"/>
        <end position="78"/>
    </location>
</feature>
<evidence type="ECO:0000313" key="10">
    <source>
        <dbReference type="Proteomes" id="UP000886674"/>
    </source>
</evidence>
<evidence type="ECO:0000256" key="6">
    <source>
        <dbReference type="ARBA" id="ARBA00023136"/>
    </source>
</evidence>
<dbReference type="GO" id="GO:0005886">
    <property type="term" value="C:plasma membrane"/>
    <property type="evidence" value="ECO:0007669"/>
    <property type="project" value="UniProtKB-SubCell"/>
</dbReference>
<feature type="domain" description="Na+/H+ antiporter MnhB subunit-related protein" evidence="7">
    <location>
        <begin position="188"/>
        <end position="283"/>
    </location>
</feature>
<dbReference type="InterPro" id="IPR025383">
    <property type="entry name" value="MrpA_C/MbhD"/>
</dbReference>
<dbReference type="InterPro" id="IPR050622">
    <property type="entry name" value="CPA3_antiporter_subunitB"/>
</dbReference>
<dbReference type="PANTHER" id="PTHR33932:SF4">
    <property type="entry name" value="NA(+)_H(+) ANTIPORTER SUBUNIT B"/>
    <property type="match status" value="1"/>
</dbReference>
<evidence type="ECO:0000256" key="5">
    <source>
        <dbReference type="ARBA" id="ARBA00022989"/>
    </source>
</evidence>
<keyword evidence="3" id="KW-1003">Cell membrane</keyword>
<dbReference type="AlphaFoldDB" id="A0A9E4MUD3"/>
<comment type="subcellular location">
    <subcellularLocation>
        <location evidence="1">Cell membrane</location>
        <topology evidence="1">Multi-pass membrane protein</topology>
    </subcellularLocation>
</comment>
<protein>
    <submittedName>
        <fullName evidence="9">DUF4040 domain-containing protein</fullName>
    </submittedName>
</protein>
<comment type="similarity">
    <text evidence="2">Belongs to the CPA3 antiporters (TC 2.A.63) subunit B family.</text>
</comment>
<dbReference type="Proteomes" id="UP000886674">
    <property type="component" value="Unassembled WGS sequence"/>
</dbReference>
<dbReference type="EMBL" id="JAEPCR010000092">
    <property type="protein sequence ID" value="MCG7979892.1"/>
    <property type="molecule type" value="Genomic_DNA"/>
</dbReference>
<evidence type="ECO:0000256" key="3">
    <source>
        <dbReference type="ARBA" id="ARBA00022475"/>
    </source>
</evidence>
<evidence type="ECO:0000259" key="7">
    <source>
        <dbReference type="Pfam" id="PF04039"/>
    </source>
</evidence>
<name>A0A9E4MUD3_9GAMM</name>
<dbReference type="InterPro" id="IPR007182">
    <property type="entry name" value="MnhB"/>
</dbReference>
<proteinExistence type="inferred from homology"/>